<evidence type="ECO:0000259" key="1">
    <source>
        <dbReference type="SMART" id="SM00458"/>
    </source>
</evidence>
<dbReference type="SMART" id="SM00458">
    <property type="entry name" value="RICIN"/>
    <property type="match status" value="1"/>
</dbReference>
<gene>
    <name evidence="2" type="ORF">THRCLA_07641</name>
</gene>
<protein>
    <recommendedName>
        <fullName evidence="1">Ricin B lectin domain-containing protein</fullName>
    </recommendedName>
</protein>
<name>A0A1V9ZCY1_9STRA</name>
<dbReference type="InterPro" id="IPR035992">
    <property type="entry name" value="Ricin_B-like_lectins"/>
</dbReference>
<proteinExistence type="predicted"/>
<dbReference type="Proteomes" id="UP000243217">
    <property type="component" value="Unassembled WGS sequence"/>
</dbReference>
<dbReference type="EMBL" id="JNBS01002056">
    <property type="protein sequence ID" value="OQR95700.1"/>
    <property type="molecule type" value="Genomic_DNA"/>
</dbReference>
<comment type="caution">
    <text evidence="2">The sequence shown here is derived from an EMBL/GenBank/DDBJ whole genome shotgun (WGS) entry which is preliminary data.</text>
</comment>
<dbReference type="SUPFAM" id="SSF50370">
    <property type="entry name" value="Ricin B-like lectins"/>
    <property type="match status" value="2"/>
</dbReference>
<feature type="domain" description="Ricin B lectin" evidence="1">
    <location>
        <begin position="230"/>
        <end position="356"/>
    </location>
</feature>
<organism evidence="2 3">
    <name type="scientific">Thraustotheca clavata</name>
    <dbReference type="NCBI Taxonomy" id="74557"/>
    <lineage>
        <taxon>Eukaryota</taxon>
        <taxon>Sar</taxon>
        <taxon>Stramenopiles</taxon>
        <taxon>Oomycota</taxon>
        <taxon>Saprolegniomycetes</taxon>
        <taxon>Saprolegniales</taxon>
        <taxon>Achlyaceae</taxon>
        <taxon>Thraustotheca</taxon>
    </lineage>
</organism>
<keyword evidence="3" id="KW-1185">Reference proteome</keyword>
<dbReference type="Pfam" id="PF00652">
    <property type="entry name" value="Ricin_B_lectin"/>
    <property type="match status" value="1"/>
</dbReference>
<dbReference type="Gene3D" id="2.80.10.50">
    <property type="match status" value="2"/>
</dbReference>
<reference evidence="2 3" key="1">
    <citation type="journal article" date="2014" name="Genome Biol. Evol.">
        <title>The secreted proteins of Achlya hypogyna and Thraustotheca clavata identify the ancestral oomycete secretome and reveal gene acquisitions by horizontal gene transfer.</title>
        <authorList>
            <person name="Misner I."/>
            <person name="Blouin N."/>
            <person name="Leonard G."/>
            <person name="Richards T.A."/>
            <person name="Lane C.E."/>
        </authorList>
    </citation>
    <scope>NUCLEOTIDE SEQUENCE [LARGE SCALE GENOMIC DNA]</scope>
    <source>
        <strain evidence="2 3">ATCC 34112</strain>
    </source>
</reference>
<dbReference type="OrthoDB" id="6770063at2759"/>
<dbReference type="STRING" id="74557.A0A1V9ZCY1"/>
<dbReference type="InterPro" id="IPR000772">
    <property type="entry name" value="Ricin_B_lectin"/>
</dbReference>
<accession>A0A1V9ZCY1</accession>
<sequence length="359" mass="40339">MKYLSLALIGIVKAQFSPCPSDIAQKFTQCYNSVPARPGYFPASTHLIDSPFTHLAICYGDYPLCNEIQKIALTDAGKCTVNTWRAAFITVSTSFTPCENPLPPRLVDRQFCTSSGLILSEYYGKLYSDVVRNNLNEQFTVNQTNGWIIAKSNGQCLEGELSSGSFNGVKTAPCDPNNAYQRWELSYNEIKSPAGFPIIIDTSNPGSVVVGGYPSSSKFTSQIIDCNQLRPQRVRIVSSRGKRVSEYYSGLYFDDPRDNANEIFLWDPNTKMFKSESSKECLDAYLDMDGKYKVHTYPCDEQNPNQKWDIQRGFPSQIAHQVHTGRCLDGDPTYSDHHLQMWECSVGNVNQEWNIVTLS</sequence>
<evidence type="ECO:0000313" key="3">
    <source>
        <dbReference type="Proteomes" id="UP000243217"/>
    </source>
</evidence>
<dbReference type="AlphaFoldDB" id="A0A1V9ZCY1"/>
<evidence type="ECO:0000313" key="2">
    <source>
        <dbReference type="EMBL" id="OQR95700.1"/>
    </source>
</evidence>
<dbReference type="PROSITE" id="PS50231">
    <property type="entry name" value="RICIN_B_LECTIN"/>
    <property type="match status" value="2"/>
</dbReference>